<evidence type="ECO:0000256" key="4">
    <source>
        <dbReference type="ARBA" id="ARBA00005026"/>
    </source>
</evidence>
<evidence type="ECO:0000256" key="8">
    <source>
        <dbReference type="ARBA" id="ARBA00023004"/>
    </source>
</evidence>
<accession>A0A2C9CVV0</accession>
<dbReference type="InterPro" id="IPR044137">
    <property type="entry name" value="AcnA_IRP_Swivel"/>
</dbReference>
<dbReference type="InterPro" id="IPR018136">
    <property type="entry name" value="Aconitase_4Fe-4S_BS"/>
</dbReference>
<evidence type="ECO:0000256" key="6">
    <source>
        <dbReference type="ARBA" id="ARBA00022485"/>
    </source>
</evidence>
<name>A0A2C9CVV0_9RHOB</name>
<dbReference type="PANTHER" id="PTHR11670">
    <property type="entry name" value="ACONITASE/IRON-RESPONSIVE ELEMENT FAMILY MEMBER"/>
    <property type="match status" value="1"/>
</dbReference>
<comment type="function">
    <text evidence="12">Catalyzes the isomerization of citrate to isocitrate via cis-aconitate.</text>
</comment>
<dbReference type="PROSITE" id="PS01244">
    <property type="entry name" value="ACONITASE_2"/>
    <property type="match status" value="1"/>
</dbReference>
<dbReference type="OrthoDB" id="9764318at2"/>
<proteinExistence type="inferred from homology"/>
<dbReference type="EMBL" id="OCTN01000010">
    <property type="protein sequence ID" value="SOH95407.1"/>
    <property type="molecule type" value="Genomic_DNA"/>
</dbReference>
<gene>
    <name evidence="15" type="ORF">SAMN06273572_11081</name>
</gene>
<dbReference type="CDD" id="cd01580">
    <property type="entry name" value="AcnA_IRP_Swivel"/>
    <property type="match status" value="1"/>
</dbReference>
<comment type="similarity">
    <text evidence="5 12">Belongs to the aconitase/IPM isomerase family.</text>
</comment>
<dbReference type="InterPro" id="IPR015931">
    <property type="entry name" value="Acnase/IPM_dHydase_lsu_aba_1/3"/>
</dbReference>
<evidence type="ECO:0000256" key="1">
    <source>
        <dbReference type="ARBA" id="ARBA00000118"/>
    </source>
</evidence>
<evidence type="ECO:0000313" key="15">
    <source>
        <dbReference type="EMBL" id="SOH95407.1"/>
    </source>
</evidence>
<dbReference type="Proteomes" id="UP000220034">
    <property type="component" value="Unassembled WGS sequence"/>
</dbReference>
<dbReference type="Pfam" id="PF00694">
    <property type="entry name" value="Aconitase_C"/>
    <property type="match status" value="1"/>
</dbReference>
<evidence type="ECO:0000256" key="2">
    <source>
        <dbReference type="ARBA" id="ARBA00001966"/>
    </source>
</evidence>
<feature type="domain" description="Aconitase/3-isopropylmalate dehydratase large subunit alpha/beta/alpha" evidence="13">
    <location>
        <begin position="83"/>
        <end position="591"/>
    </location>
</feature>
<dbReference type="PRINTS" id="PR00415">
    <property type="entry name" value="ACONITASE"/>
</dbReference>
<sequence length="922" mass="99530">MPITVGQDSNNTRRTLSSGGASFAYYSISAAQEAGLGDFSRLPAVLKVVLENMLRFEDGKTVSTDDIKAFAEWAKLGGKNPREIAYRPARVLMQDFTGVPAVVDLAAMRDGIVALGGDAQKINPLNPVDLVIDHSVMIDEFGNPRAFQMNVDREYERNMERYQFLKWGQKAFDNFRVVPPGTGICHQVNLEYLAKTVWSDKDQNGEVVAYPDTLVGTDSHTTMVNGAAVLGWGVGGIEAEAAMLGQPISMLIPEVIGFKLTGAMPEGTTATDLVLKVVELLRAKGVVSKFVEFYGDGLDNVPLADRATIGNMAPEYGATCGFFPIDGETIRYLTQTGRDEDTIALVEAYAKANGMWRDPGYEPVYTDTLELDMSTVVPAISGPKRPQDHIALTSAASEFAAYVKGQRPGASDTAEVRWTAEGGQPEPQDIPGNEGHHKLGYVKTEESGYQMHDGSIVIASITSCTNTSNPYVMIGAGLVARKARALGLNRKPWVKTSLAPGSQVVSAYLEAAELQDDLDAIGFNLVGYGCTTCIGNSGPLAPEISKCINDNDLIGVSVLSGNRNFEGRISPDVRANYLASPPLVVAYALVGDMNVDITTASLGKDKDGNDVYLKDIWPSQAEIAELVQATVTREAFQSKYADVFKGDDKWQGVETTDSETYDWPAASTYVQNPPYFRDMAKEAGVISDITDAKVLAILGDMVTTDHISPAGSFKETTPAGKYLVEHQVPVREFNSYGSRRGNHEVMMRGTFANIRIRNEMLDGVEGGYTLSPSGEQTSIFDAAMEYQEQGTPLVIFGGEQYGAGSSRDWAAKGTNLLGVKAVIAENFERIHRSNLVGMGVIPFEFTAGDTRKTLALKGDETVSITGLAGDLKPLSNVPATITYGDGAVKDITLKCRIDTEVEIEYVENGGVLHYVLRNLAAS</sequence>
<dbReference type="NCBIfam" id="NF006757">
    <property type="entry name" value="PRK09277.1"/>
    <property type="match status" value="1"/>
</dbReference>
<evidence type="ECO:0000256" key="5">
    <source>
        <dbReference type="ARBA" id="ARBA00007185"/>
    </source>
</evidence>
<dbReference type="SUPFAM" id="SSF53732">
    <property type="entry name" value="Aconitase iron-sulfur domain"/>
    <property type="match status" value="1"/>
</dbReference>
<dbReference type="InterPro" id="IPR000573">
    <property type="entry name" value="AconitaseA/IPMdHydase_ssu_swvl"/>
</dbReference>
<comment type="pathway">
    <text evidence="4">Organic acid metabolism; propanoate degradation.</text>
</comment>
<dbReference type="GO" id="GO:0051539">
    <property type="term" value="F:4 iron, 4 sulfur cluster binding"/>
    <property type="evidence" value="ECO:0007669"/>
    <property type="project" value="UniProtKB-KW"/>
</dbReference>
<dbReference type="FunFam" id="3.30.499.10:FF:000002">
    <property type="entry name" value="Aconitate hydratase"/>
    <property type="match status" value="1"/>
</dbReference>
<organism evidence="15 16">
    <name type="scientific">Pontivivens marinum</name>
    <dbReference type="NCBI Taxonomy" id="1690039"/>
    <lineage>
        <taxon>Bacteria</taxon>
        <taxon>Pseudomonadati</taxon>
        <taxon>Pseudomonadota</taxon>
        <taxon>Alphaproteobacteria</taxon>
        <taxon>Rhodobacterales</taxon>
        <taxon>Paracoccaceae</taxon>
        <taxon>Pontivivens</taxon>
    </lineage>
</organism>
<evidence type="ECO:0000313" key="16">
    <source>
        <dbReference type="Proteomes" id="UP000220034"/>
    </source>
</evidence>
<dbReference type="GO" id="GO:0003994">
    <property type="term" value="F:aconitate hydratase activity"/>
    <property type="evidence" value="ECO:0007669"/>
    <property type="project" value="UniProtKB-EC"/>
</dbReference>
<keyword evidence="6 12" id="KW-0004">4Fe-4S</keyword>
<keyword evidence="8 12" id="KW-0408">Iron</keyword>
<evidence type="ECO:0000256" key="3">
    <source>
        <dbReference type="ARBA" id="ARBA00004717"/>
    </source>
</evidence>
<evidence type="ECO:0000256" key="9">
    <source>
        <dbReference type="ARBA" id="ARBA00023014"/>
    </source>
</evidence>
<dbReference type="Gene3D" id="3.30.499.10">
    <property type="entry name" value="Aconitase, domain 3"/>
    <property type="match status" value="2"/>
</dbReference>
<evidence type="ECO:0000256" key="10">
    <source>
        <dbReference type="ARBA" id="ARBA00023239"/>
    </source>
</evidence>
<dbReference type="GO" id="GO:0006099">
    <property type="term" value="P:tricarboxylic acid cycle"/>
    <property type="evidence" value="ECO:0007669"/>
    <property type="project" value="UniProtKB-UniPathway"/>
</dbReference>
<dbReference type="RefSeq" id="WP_097931869.1">
    <property type="nucleotide sequence ID" value="NZ_OCTN01000010.1"/>
</dbReference>
<dbReference type="NCBIfam" id="TIGR01341">
    <property type="entry name" value="aconitase_1"/>
    <property type="match status" value="1"/>
</dbReference>
<dbReference type="AlphaFoldDB" id="A0A2C9CVV0"/>
<dbReference type="InterPro" id="IPR015928">
    <property type="entry name" value="Aconitase/3IPM_dehydase_swvl"/>
</dbReference>
<dbReference type="SUPFAM" id="SSF52016">
    <property type="entry name" value="LeuD/IlvD-like"/>
    <property type="match status" value="1"/>
</dbReference>
<protein>
    <recommendedName>
        <fullName evidence="12">Aconitate hydratase</fullName>
        <shortName evidence="12">Aconitase</shortName>
        <ecNumber evidence="12">4.2.1.3</ecNumber>
    </recommendedName>
</protein>
<dbReference type="NCBIfam" id="NF009520">
    <property type="entry name" value="PRK12881.1"/>
    <property type="match status" value="1"/>
</dbReference>
<dbReference type="InterPro" id="IPR001030">
    <property type="entry name" value="Acoase/IPM_deHydtase_lsu_aba"/>
</dbReference>
<dbReference type="FunFam" id="3.20.19.10:FF:000001">
    <property type="entry name" value="Aconitate hydratase"/>
    <property type="match status" value="1"/>
</dbReference>
<evidence type="ECO:0000256" key="12">
    <source>
        <dbReference type="RuleBase" id="RU361275"/>
    </source>
</evidence>
<dbReference type="UniPathway" id="UPA00223">
    <property type="reaction ID" value="UER00718"/>
</dbReference>
<dbReference type="Gene3D" id="3.20.19.10">
    <property type="entry name" value="Aconitase, domain 4"/>
    <property type="match status" value="1"/>
</dbReference>
<evidence type="ECO:0000256" key="11">
    <source>
        <dbReference type="ARBA" id="ARBA00023501"/>
    </source>
</evidence>
<keyword evidence="10 12" id="KW-0456">Lyase</keyword>
<evidence type="ECO:0000259" key="13">
    <source>
        <dbReference type="Pfam" id="PF00330"/>
    </source>
</evidence>
<keyword evidence="7" id="KW-0479">Metal-binding</keyword>
<dbReference type="InterPro" id="IPR006249">
    <property type="entry name" value="Aconitase/IRP2"/>
</dbReference>
<dbReference type="EC" id="4.2.1.3" evidence="12"/>
<dbReference type="GO" id="GO:0046872">
    <property type="term" value="F:metal ion binding"/>
    <property type="evidence" value="ECO:0007669"/>
    <property type="project" value="UniProtKB-KW"/>
</dbReference>
<comment type="cofactor">
    <cofactor evidence="2">
        <name>[4Fe-4S] cluster</name>
        <dbReference type="ChEBI" id="CHEBI:49883"/>
    </cofactor>
</comment>
<dbReference type="PROSITE" id="PS00450">
    <property type="entry name" value="ACONITASE_1"/>
    <property type="match status" value="1"/>
</dbReference>
<comment type="catalytic activity">
    <reaction evidence="11 12">
        <text>citrate = D-threo-isocitrate</text>
        <dbReference type="Rhea" id="RHEA:10336"/>
        <dbReference type="ChEBI" id="CHEBI:15562"/>
        <dbReference type="ChEBI" id="CHEBI:16947"/>
        <dbReference type="EC" id="4.2.1.3"/>
    </reaction>
</comment>
<evidence type="ECO:0000256" key="7">
    <source>
        <dbReference type="ARBA" id="ARBA00022723"/>
    </source>
</evidence>
<feature type="domain" description="Aconitase A/isopropylmalate dehydratase small subunit swivel" evidence="14">
    <location>
        <begin position="721"/>
        <end position="846"/>
    </location>
</feature>
<dbReference type="Pfam" id="PF00330">
    <property type="entry name" value="Aconitase"/>
    <property type="match status" value="1"/>
</dbReference>
<dbReference type="Gene3D" id="6.10.190.10">
    <property type="match status" value="1"/>
</dbReference>
<evidence type="ECO:0000259" key="14">
    <source>
        <dbReference type="Pfam" id="PF00694"/>
    </source>
</evidence>
<dbReference type="InterPro" id="IPR036008">
    <property type="entry name" value="Aconitase_4Fe-4S_dom"/>
</dbReference>
<keyword evidence="9 12" id="KW-0411">Iron-sulfur</keyword>
<comment type="pathway">
    <text evidence="3">Carbohydrate metabolism; tricarboxylic acid cycle; isocitrate from oxaloacetate: step 2/2.</text>
</comment>
<reference evidence="16" key="1">
    <citation type="submission" date="2017-09" db="EMBL/GenBank/DDBJ databases">
        <authorList>
            <person name="Varghese N."/>
            <person name="Submissions S."/>
        </authorList>
    </citation>
    <scope>NUCLEOTIDE SEQUENCE [LARGE SCALE GENOMIC DNA]</scope>
    <source>
        <strain evidence="16">C7</strain>
    </source>
</reference>
<dbReference type="CDD" id="cd01586">
    <property type="entry name" value="AcnA_IRP"/>
    <property type="match status" value="1"/>
</dbReference>
<keyword evidence="16" id="KW-1185">Reference proteome</keyword>
<comment type="catalytic activity">
    <reaction evidence="1">
        <text>(2S,3R)-3-hydroxybutane-1,2,3-tricarboxylate = 2-methyl-cis-aconitate + H2O</text>
        <dbReference type="Rhea" id="RHEA:17941"/>
        <dbReference type="ChEBI" id="CHEBI:15377"/>
        <dbReference type="ChEBI" id="CHEBI:57429"/>
        <dbReference type="ChEBI" id="CHEBI:57872"/>
        <dbReference type="EC" id="4.2.1.99"/>
    </reaction>
</comment>
<dbReference type="GO" id="GO:0047456">
    <property type="term" value="F:2-methylisocitrate dehydratase activity"/>
    <property type="evidence" value="ECO:0007669"/>
    <property type="project" value="UniProtKB-EC"/>
</dbReference>